<organism evidence="1 2">
    <name type="scientific">Lactuca sativa</name>
    <name type="common">Garden lettuce</name>
    <dbReference type="NCBI Taxonomy" id="4236"/>
    <lineage>
        <taxon>Eukaryota</taxon>
        <taxon>Viridiplantae</taxon>
        <taxon>Streptophyta</taxon>
        <taxon>Embryophyta</taxon>
        <taxon>Tracheophyta</taxon>
        <taxon>Spermatophyta</taxon>
        <taxon>Magnoliopsida</taxon>
        <taxon>eudicotyledons</taxon>
        <taxon>Gunneridae</taxon>
        <taxon>Pentapetalae</taxon>
        <taxon>asterids</taxon>
        <taxon>campanulids</taxon>
        <taxon>Asterales</taxon>
        <taxon>Asteraceae</taxon>
        <taxon>Cichorioideae</taxon>
        <taxon>Cichorieae</taxon>
        <taxon>Lactucinae</taxon>
        <taxon>Lactuca</taxon>
    </lineage>
</organism>
<dbReference type="Proteomes" id="UP000235145">
    <property type="component" value="Unassembled WGS sequence"/>
</dbReference>
<evidence type="ECO:0000313" key="2">
    <source>
        <dbReference type="Proteomes" id="UP000235145"/>
    </source>
</evidence>
<dbReference type="PANTHER" id="PTHR47150:SF4">
    <property type="entry name" value="HARBINGER TRANSPOSASE-DERIVED PROTEIN-RELATED"/>
    <property type="match status" value="1"/>
</dbReference>
<keyword evidence="2" id="KW-1185">Reference proteome</keyword>
<accession>A0A9R1WJD4</accession>
<protein>
    <submittedName>
        <fullName evidence="1">Uncharacterized protein</fullName>
    </submittedName>
</protein>
<reference evidence="1 2" key="1">
    <citation type="journal article" date="2017" name="Nat. Commun.">
        <title>Genome assembly with in vitro proximity ligation data and whole-genome triplication in lettuce.</title>
        <authorList>
            <person name="Reyes-Chin-Wo S."/>
            <person name="Wang Z."/>
            <person name="Yang X."/>
            <person name="Kozik A."/>
            <person name="Arikit S."/>
            <person name="Song C."/>
            <person name="Xia L."/>
            <person name="Froenicke L."/>
            <person name="Lavelle D.O."/>
            <person name="Truco M.J."/>
            <person name="Xia R."/>
            <person name="Zhu S."/>
            <person name="Xu C."/>
            <person name="Xu H."/>
            <person name="Xu X."/>
            <person name="Cox K."/>
            <person name="Korf I."/>
            <person name="Meyers B.C."/>
            <person name="Michelmore R.W."/>
        </authorList>
    </citation>
    <scope>NUCLEOTIDE SEQUENCE [LARGE SCALE GENOMIC DNA]</scope>
    <source>
        <strain evidence="2">cv. Salinas</strain>
        <tissue evidence="1">Seedlings</tissue>
    </source>
</reference>
<comment type="caution">
    <text evidence="1">The sequence shown here is derived from an EMBL/GenBank/DDBJ whole genome shotgun (WGS) entry which is preliminary data.</text>
</comment>
<name>A0A9R1WJD4_LACSA</name>
<dbReference type="PANTHER" id="PTHR47150">
    <property type="entry name" value="OS12G0169200 PROTEIN"/>
    <property type="match status" value="1"/>
</dbReference>
<gene>
    <name evidence="1" type="ORF">LSAT_V11C100035740</name>
</gene>
<dbReference type="AlphaFoldDB" id="A0A9R1WJD4"/>
<proteinExistence type="predicted"/>
<evidence type="ECO:0000313" key="1">
    <source>
        <dbReference type="EMBL" id="KAJ0227842.1"/>
    </source>
</evidence>
<sequence>MDSGSDDDLVLHTLLSGAQDVVHERGETSHRDKKHRKWINRDQEAANELLKFIFTYSYKIGTFFQLRWDARSKCGFTTIQKYMAALKQLTYGITADASNEYLKMSERMCRECIYHFFEYVIELYSDIYWRHLTKSDVEQLYAAHQAKYGFQWMFGSIICTH</sequence>
<dbReference type="EMBL" id="NBSK02000001">
    <property type="protein sequence ID" value="KAJ0227842.1"/>
    <property type="molecule type" value="Genomic_DNA"/>
</dbReference>